<evidence type="ECO:0000256" key="3">
    <source>
        <dbReference type="ARBA" id="ARBA00020634"/>
    </source>
</evidence>
<keyword evidence="5 8" id="KW-0804">Transcription</keyword>
<name>A0A9P6A2K1_PLEER</name>
<dbReference type="GO" id="GO:0016592">
    <property type="term" value="C:mediator complex"/>
    <property type="evidence" value="ECO:0007669"/>
    <property type="project" value="InterPro"/>
</dbReference>
<evidence type="ECO:0000256" key="2">
    <source>
        <dbReference type="ARBA" id="ARBA00007526"/>
    </source>
</evidence>
<comment type="caution">
    <text evidence="10">The sequence shown here is derived from an EMBL/GenBank/DDBJ whole genome shotgun (WGS) entry which is preliminary data.</text>
</comment>
<dbReference type="GO" id="GO:0003712">
    <property type="term" value="F:transcription coregulator activity"/>
    <property type="evidence" value="ECO:0007669"/>
    <property type="project" value="InterPro"/>
</dbReference>
<keyword evidence="6 8" id="KW-0539">Nucleus</keyword>
<keyword evidence="8" id="KW-0010">Activator</keyword>
<reference evidence="10" key="1">
    <citation type="submission" date="2020-11" db="EMBL/GenBank/DDBJ databases">
        <authorList>
            <consortium name="DOE Joint Genome Institute"/>
            <person name="Ahrendt S."/>
            <person name="Riley R."/>
            <person name="Andreopoulos W."/>
            <person name="Labutti K."/>
            <person name="Pangilinan J."/>
            <person name="Ruiz-Duenas F.J."/>
            <person name="Barrasa J.M."/>
            <person name="Sanchez-Garcia M."/>
            <person name="Camarero S."/>
            <person name="Miyauchi S."/>
            <person name="Serrano A."/>
            <person name="Linde D."/>
            <person name="Babiker R."/>
            <person name="Drula E."/>
            <person name="Ayuso-Fernandez I."/>
            <person name="Pacheco R."/>
            <person name="Padilla G."/>
            <person name="Ferreira P."/>
            <person name="Barriuso J."/>
            <person name="Kellner H."/>
            <person name="Castanera R."/>
            <person name="Alfaro M."/>
            <person name="Ramirez L."/>
            <person name="Pisabarro A.G."/>
            <person name="Kuo A."/>
            <person name="Tritt A."/>
            <person name="Lipzen A."/>
            <person name="He G."/>
            <person name="Yan M."/>
            <person name="Ng V."/>
            <person name="Cullen D."/>
            <person name="Martin F."/>
            <person name="Rosso M.-N."/>
            <person name="Henrissat B."/>
            <person name="Hibbett D."/>
            <person name="Martinez A.T."/>
            <person name="Grigoriev I.V."/>
        </authorList>
    </citation>
    <scope>NUCLEOTIDE SEQUENCE</scope>
    <source>
        <strain evidence="10">ATCC 90797</strain>
    </source>
</reference>
<feature type="compositionally biased region" description="Low complexity" evidence="9">
    <location>
        <begin position="243"/>
        <end position="266"/>
    </location>
</feature>
<dbReference type="Proteomes" id="UP000807025">
    <property type="component" value="Unassembled WGS sequence"/>
</dbReference>
<dbReference type="Gene3D" id="3.10.450.580">
    <property type="entry name" value="Mediator complex, subunit Med6"/>
    <property type="match status" value="1"/>
</dbReference>
<protein>
    <recommendedName>
        <fullName evidence="3 8">Mediator of RNA polymerase II transcription subunit 6</fullName>
    </recommendedName>
    <alternativeName>
        <fullName evidence="7 8">Mediator complex subunit 6</fullName>
    </alternativeName>
</protein>
<dbReference type="PANTHER" id="PTHR13104">
    <property type="entry name" value="MED-6-RELATED"/>
    <property type="match status" value="1"/>
</dbReference>
<gene>
    <name evidence="8" type="primary">MED6</name>
    <name evidence="10" type="ORF">BDN71DRAFT_1443772</name>
</gene>
<dbReference type="OrthoDB" id="344220at2759"/>
<organism evidence="10 11">
    <name type="scientific">Pleurotus eryngii</name>
    <name type="common">Boletus of the steppes</name>
    <dbReference type="NCBI Taxonomy" id="5323"/>
    <lineage>
        <taxon>Eukaryota</taxon>
        <taxon>Fungi</taxon>
        <taxon>Dikarya</taxon>
        <taxon>Basidiomycota</taxon>
        <taxon>Agaricomycotina</taxon>
        <taxon>Agaricomycetes</taxon>
        <taxon>Agaricomycetidae</taxon>
        <taxon>Agaricales</taxon>
        <taxon>Pleurotineae</taxon>
        <taxon>Pleurotaceae</taxon>
        <taxon>Pleurotus</taxon>
    </lineage>
</organism>
<keyword evidence="11" id="KW-1185">Reference proteome</keyword>
<dbReference type="GO" id="GO:0006357">
    <property type="term" value="P:regulation of transcription by RNA polymerase II"/>
    <property type="evidence" value="ECO:0007669"/>
    <property type="project" value="InterPro"/>
</dbReference>
<dbReference type="EMBL" id="MU154539">
    <property type="protein sequence ID" value="KAF9498071.1"/>
    <property type="molecule type" value="Genomic_DNA"/>
</dbReference>
<evidence type="ECO:0000313" key="11">
    <source>
        <dbReference type="Proteomes" id="UP000807025"/>
    </source>
</evidence>
<evidence type="ECO:0000313" key="10">
    <source>
        <dbReference type="EMBL" id="KAF9498071.1"/>
    </source>
</evidence>
<evidence type="ECO:0000256" key="8">
    <source>
        <dbReference type="RuleBase" id="RU364143"/>
    </source>
</evidence>
<keyword evidence="4 8" id="KW-0805">Transcription regulation</keyword>
<dbReference type="AlphaFoldDB" id="A0A9P6A2K1"/>
<evidence type="ECO:0000256" key="1">
    <source>
        <dbReference type="ARBA" id="ARBA00004123"/>
    </source>
</evidence>
<evidence type="ECO:0000256" key="5">
    <source>
        <dbReference type="ARBA" id="ARBA00023163"/>
    </source>
</evidence>
<feature type="region of interest" description="Disordered" evidence="9">
    <location>
        <begin position="228"/>
        <end position="295"/>
    </location>
</feature>
<evidence type="ECO:0000256" key="6">
    <source>
        <dbReference type="ARBA" id="ARBA00023242"/>
    </source>
</evidence>
<dbReference type="InterPro" id="IPR038566">
    <property type="entry name" value="Mediator_Med6_sf"/>
</dbReference>
<evidence type="ECO:0000256" key="4">
    <source>
        <dbReference type="ARBA" id="ARBA00023015"/>
    </source>
</evidence>
<dbReference type="Pfam" id="PF04934">
    <property type="entry name" value="Med6"/>
    <property type="match status" value="1"/>
</dbReference>
<comment type="similarity">
    <text evidence="2 8">Belongs to the Mediator complex subunit 6 family.</text>
</comment>
<proteinExistence type="inferred from homology"/>
<evidence type="ECO:0000256" key="9">
    <source>
        <dbReference type="SAM" id="MobiDB-lite"/>
    </source>
</evidence>
<dbReference type="InterPro" id="IPR007018">
    <property type="entry name" value="Mediator_Med6"/>
</dbReference>
<accession>A0A9P6A2K1</accession>
<feature type="region of interest" description="Disordered" evidence="9">
    <location>
        <begin position="162"/>
        <end position="208"/>
    </location>
</feature>
<comment type="subcellular location">
    <subcellularLocation>
        <location evidence="1 8">Nucleus</location>
    </subcellularLocation>
</comment>
<comment type="function">
    <text evidence="8">Component of the Mediator complex, a coactivator involved in the regulated transcription of nearly all RNA polymerase II-dependent genes. Mediator functions as a bridge to convey information from gene-specific regulatory proteins to the basal RNA polymerase II transcription machinery. Mediator is recruited to promoters by direct interactions with regulatory proteins and serves as a scaffold for the assembly of a functional preinitiation complex with RNA polymerase II and the general transcription factors.</text>
</comment>
<comment type="subunit">
    <text evidence="8">Component of the Mediator complex.</text>
</comment>
<sequence length="346" mass="38502">MDINDLHPQDDHGHRFFIWHEWLQAYGPLTADNAFDYFTSSMFYDKQSNNQVLRMQTMHTGMPLLNEAEELRRFTGLEFALVHAEPPSLFIIHKRERLSPDEVRPLAAYFIANNRIYQAPDIYTVLSNRLLATLHSLQNSLNILRRHRPDYTPRTGFIWPIADPSIPDDSNTKPTVDADGDRGMGTSESDSQATEKKALTEVSGGQKKQQNTMLLFNAMRTTAMHSKVTPPSVPAVTENAEMGTPAPFPGFRAPATPATPAPDTTPSVPQKDSGLAEQPKGIPGAGKKKRKSENIELTTPTLIPGAIHYTGSRRTASVKLTIVRHSQGHTCPHAGWESQKACRMNQ</sequence>
<evidence type="ECO:0000256" key="7">
    <source>
        <dbReference type="ARBA" id="ARBA00031259"/>
    </source>
</evidence>